<evidence type="ECO:0000313" key="1">
    <source>
        <dbReference type="EMBL" id="RBP00830.1"/>
    </source>
</evidence>
<sequence>MFNHFNFETIYRERDVSTPLVVMMCGVAGSGKTTFSQQLENNGFVRLSIDEEIWATHGRYGIDFPMEKMEEYKKEAERKLRNHLLKFIHDKQQVVIDFSFWDRARRDEYKQLIEQSGGKWKLIYINVSPDDLRERLKIRNKRCDANAFPITEEVLTSYLNGFEVPEGEGEIVVEN</sequence>
<protein>
    <submittedName>
        <fullName evidence="1">Putative kinase</fullName>
    </submittedName>
</protein>
<gene>
    <name evidence="1" type="ORF">DET59_12432</name>
</gene>
<accession>A0A366EGG5</accession>
<dbReference type="Gene3D" id="3.40.50.300">
    <property type="entry name" value="P-loop containing nucleotide triphosphate hydrolases"/>
    <property type="match status" value="1"/>
</dbReference>
<dbReference type="Pfam" id="PF13671">
    <property type="entry name" value="AAA_33"/>
    <property type="match status" value="1"/>
</dbReference>
<keyword evidence="1" id="KW-0418">Kinase</keyword>
<name>A0A366EGG5_9BACI</name>
<comment type="caution">
    <text evidence="1">The sequence shown here is derived from an EMBL/GenBank/DDBJ whole genome shotgun (WGS) entry which is preliminary data.</text>
</comment>
<keyword evidence="1" id="KW-0808">Transferase</keyword>
<dbReference type="InterPro" id="IPR027417">
    <property type="entry name" value="P-loop_NTPase"/>
</dbReference>
<dbReference type="AlphaFoldDB" id="A0A366EGG5"/>
<dbReference type="EMBL" id="QNRJ01000024">
    <property type="protein sequence ID" value="RBP00830.1"/>
    <property type="molecule type" value="Genomic_DNA"/>
</dbReference>
<reference evidence="1 2" key="1">
    <citation type="submission" date="2018-06" db="EMBL/GenBank/DDBJ databases">
        <title>Freshwater and sediment microbial communities from various areas in North America, analyzing microbe dynamics in response to fracking.</title>
        <authorList>
            <person name="Lamendella R."/>
        </authorList>
    </citation>
    <scope>NUCLEOTIDE SEQUENCE [LARGE SCALE GENOMIC DNA]</scope>
    <source>
        <strain evidence="1 2">97B</strain>
    </source>
</reference>
<proteinExistence type="predicted"/>
<evidence type="ECO:0000313" key="2">
    <source>
        <dbReference type="Proteomes" id="UP000252118"/>
    </source>
</evidence>
<dbReference type="Proteomes" id="UP000252118">
    <property type="component" value="Unassembled WGS sequence"/>
</dbReference>
<dbReference type="OrthoDB" id="2639622at2"/>
<dbReference type="GO" id="GO:0016301">
    <property type="term" value="F:kinase activity"/>
    <property type="evidence" value="ECO:0007669"/>
    <property type="project" value="UniProtKB-KW"/>
</dbReference>
<dbReference type="SUPFAM" id="SSF52540">
    <property type="entry name" value="P-loop containing nucleoside triphosphate hydrolases"/>
    <property type="match status" value="1"/>
</dbReference>
<organism evidence="1 2">
    <name type="scientific">Rossellomorea aquimaris</name>
    <dbReference type="NCBI Taxonomy" id="189382"/>
    <lineage>
        <taxon>Bacteria</taxon>
        <taxon>Bacillati</taxon>
        <taxon>Bacillota</taxon>
        <taxon>Bacilli</taxon>
        <taxon>Bacillales</taxon>
        <taxon>Bacillaceae</taxon>
        <taxon>Rossellomorea</taxon>
    </lineage>
</organism>
<dbReference type="RefSeq" id="WP_113971141.1">
    <property type="nucleotide sequence ID" value="NZ_QNRJ01000024.1"/>
</dbReference>